<dbReference type="EMBL" id="JAUUTY010000001">
    <property type="protein sequence ID" value="KAK1693394.1"/>
    <property type="molecule type" value="Genomic_DNA"/>
</dbReference>
<dbReference type="InterPro" id="IPR036047">
    <property type="entry name" value="F-box-like_dom_sf"/>
</dbReference>
<reference evidence="2" key="1">
    <citation type="submission" date="2023-07" db="EMBL/GenBank/DDBJ databases">
        <title>A chromosome-level genome assembly of Lolium multiflorum.</title>
        <authorList>
            <person name="Chen Y."/>
            <person name="Copetti D."/>
            <person name="Kolliker R."/>
            <person name="Studer B."/>
        </authorList>
    </citation>
    <scope>NUCLEOTIDE SEQUENCE</scope>
    <source>
        <strain evidence="2">02402/16</strain>
        <tissue evidence="2">Leaf</tissue>
    </source>
</reference>
<dbReference type="InterPro" id="IPR001810">
    <property type="entry name" value="F-box_dom"/>
</dbReference>
<feature type="domain" description="F-box" evidence="1">
    <location>
        <begin position="32"/>
        <end position="81"/>
    </location>
</feature>
<dbReference type="PANTHER" id="PTHR38926">
    <property type="entry name" value="F-BOX DOMAIN CONTAINING PROTEIN, EXPRESSED"/>
    <property type="match status" value="1"/>
</dbReference>
<dbReference type="InterPro" id="IPR032675">
    <property type="entry name" value="LRR_dom_sf"/>
</dbReference>
<dbReference type="EMBL" id="JAUUTY010000001">
    <property type="protein sequence ID" value="KAK1692980.1"/>
    <property type="molecule type" value="Genomic_DNA"/>
</dbReference>
<dbReference type="Gene3D" id="3.80.10.10">
    <property type="entry name" value="Ribonuclease Inhibitor"/>
    <property type="match status" value="1"/>
</dbReference>
<dbReference type="PANTHER" id="PTHR38926:SF74">
    <property type="entry name" value="OS08G0193600 PROTEIN"/>
    <property type="match status" value="1"/>
</dbReference>
<dbReference type="Gene3D" id="1.20.1280.50">
    <property type="match status" value="1"/>
</dbReference>
<comment type="caution">
    <text evidence="2">The sequence shown here is derived from an EMBL/GenBank/DDBJ whole genome shotgun (WGS) entry which is preliminary data.</text>
</comment>
<sequence>MAPGGRRRRPKKALALHISVFNTMSFPCGRDWAELPKDVLLHILHKLEDQAELLLGGAAGVCRSWRHAARGEPELWRHIDMRGQSVPGSSPAVSLKKIAQAALRLSAGQCESFAAEDDVNDDLLLFLADQAPLLKSLRLISCYGVSNEAFVEAIEKFPLIEELELSSCVCINDTGLLKLVAKACPLIKHLKYYMIDEAGYSSDNEDLAITGMLNLCSLELYSEAVRNEGLSTILDNCPGLEYLNIHGCPINMDDNLRTKCARINVGDYEHFPRNKPIRFEN</sequence>
<proteinExistence type="predicted"/>
<dbReference type="InterPro" id="IPR006553">
    <property type="entry name" value="Leu-rich_rpt_Cys-con_subtyp"/>
</dbReference>
<accession>A0AAD8TSC5</accession>
<dbReference type="Proteomes" id="UP001231189">
    <property type="component" value="Unassembled WGS sequence"/>
</dbReference>
<protein>
    <recommendedName>
        <fullName evidence="1">F-box domain-containing protein</fullName>
    </recommendedName>
</protein>
<dbReference type="SUPFAM" id="SSF81383">
    <property type="entry name" value="F-box domain"/>
    <property type="match status" value="1"/>
</dbReference>
<dbReference type="Pfam" id="PF12937">
    <property type="entry name" value="F-box-like"/>
    <property type="match status" value="1"/>
</dbReference>
<evidence type="ECO:0000313" key="2">
    <source>
        <dbReference type="EMBL" id="KAK1692980.1"/>
    </source>
</evidence>
<evidence type="ECO:0000313" key="3">
    <source>
        <dbReference type="EMBL" id="KAK1693394.1"/>
    </source>
</evidence>
<gene>
    <name evidence="2" type="ORF">QYE76_009677</name>
    <name evidence="3" type="ORF">QYE76_010091</name>
</gene>
<evidence type="ECO:0000259" key="1">
    <source>
        <dbReference type="Pfam" id="PF12937"/>
    </source>
</evidence>
<evidence type="ECO:0000313" key="4">
    <source>
        <dbReference type="Proteomes" id="UP001231189"/>
    </source>
</evidence>
<dbReference type="SMART" id="SM00367">
    <property type="entry name" value="LRR_CC"/>
    <property type="match status" value="3"/>
</dbReference>
<dbReference type="AlphaFoldDB" id="A0AAD8TSC5"/>
<name>A0AAD8TSC5_LOLMU</name>
<keyword evidence="4" id="KW-1185">Reference proteome</keyword>
<organism evidence="2 4">
    <name type="scientific">Lolium multiflorum</name>
    <name type="common">Italian ryegrass</name>
    <name type="synonym">Lolium perenne subsp. multiflorum</name>
    <dbReference type="NCBI Taxonomy" id="4521"/>
    <lineage>
        <taxon>Eukaryota</taxon>
        <taxon>Viridiplantae</taxon>
        <taxon>Streptophyta</taxon>
        <taxon>Embryophyta</taxon>
        <taxon>Tracheophyta</taxon>
        <taxon>Spermatophyta</taxon>
        <taxon>Magnoliopsida</taxon>
        <taxon>Liliopsida</taxon>
        <taxon>Poales</taxon>
        <taxon>Poaceae</taxon>
        <taxon>BOP clade</taxon>
        <taxon>Pooideae</taxon>
        <taxon>Poodae</taxon>
        <taxon>Poeae</taxon>
        <taxon>Poeae Chloroplast Group 2 (Poeae type)</taxon>
        <taxon>Loliodinae</taxon>
        <taxon>Loliinae</taxon>
        <taxon>Lolium</taxon>
    </lineage>
</organism>
<dbReference type="SUPFAM" id="SSF52047">
    <property type="entry name" value="RNI-like"/>
    <property type="match status" value="1"/>
</dbReference>